<dbReference type="EMBL" id="SLXQ01000001">
    <property type="protein sequence ID" value="TCP56240.1"/>
    <property type="molecule type" value="Genomic_DNA"/>
</dbReference>
<comment type="caution">
    <text evidence="4">The sequence shown here is derived from an EMBL/GenBank/DDBJ whole genome shotgun (WGS) entry which is preliminary data.</text>
</comment>
<dbReference type="AlphaFoldDB" id="A0A4R2R0S1"/>
<evidence type="ECO:0000313" key="5">
    <source>
        <dbReference type="Proteomes" id="UP000294911"/>
    </source>
</evidence>
<evidence type="ECO:0000256" key="2">
    <source>
        <dbReference type="ARBA" id="ARBA00023315"/>
    </source>
</evidence>
<dbReference type="InterPro" id="IPR016181">
    <property type="entry name" value="Acyl_CoA_acyltransferase"/>
</dbReference>
<evidence type="ECO:0000259" key="3">
    <source>
        <dbReference type="PROSITE" id="PS51186"/>
    </source>
</evidence>
<proteinExistence type="predicted"/>
<feature type="domain" description="N-acetyltransferase" evidence="3">
    <location>
        <begin position="116"/>
        <end position="246"/>
    </location>
</feature>
<protein>
    <submittedName>
        <fullName evidence="4">Acetyltransferase (GNAT) family protein</fullName>
    </submittedName>
</protein>
<dbReference type="CDD" id="cd04301">
    <property type="entry name" value="NAT_SF"/>
    <property type="match status" value="1"/>
</dbReference>
<dbReference type="InterPro" id="IPR000182">
    <property type="entry name" value="GNAT_dom"/>
</dbReference>
<dbReference type="RefSeq" id="WP_132874875.1">
    <property type="nucleotide sequence ID" value="NZ_SLXQ01000001.1"/>
</dbReference>
<dbReference type="InterPro" id="IPR050832">
    <property type="entry name" value="Bact_Acetyltransf"/>
</dbReference>
<name>A0A4R2R0S1_9PSEU</name>
<accession>A0A4R2R0S1</accession>
<organism evidence="4 5">
    <name type="scientific">Tamaricihabitans halophyticus</name>
    <dbReference type="NCBI Taxonomy" id="1262583"/>
    <lineage>
        <taxon>Bacteria</taxon>
        <taxon>Bacillati</taxon>
        <taxon>Actinomycetota</taxon>
        <taxon>Actinomycetes</taxon>
        <taxon>Pseudonocardiales</taxon>
        <taxon>Pseudonocardiaceae</taxon>
        <taxon>Tamaricihabitans</taxon>
    </lineage>
</organism>
<reference evidence="4 5" key="1">
    <citation type="submission" date="2019-03" db="EMBL/GenBank/DDBJ databases">
        <title>Genomic Encyclopedia of Type Strains, Phase IV (KMG-IV): sequencing the most valuable type-strain genomes for metagenomic binning, comparative biology and taxonomic classification.</title>
        <authorList>
            <person name="Goeker M."/>
        </authorList>
    </citation>
    <scope>NUCLEOTIDE SEQUENCE [LARGE SCALE GENOMIC DNA]</scope>
    <source>
        <strain evidence="4 5">DSM 45765</strain>
    </source>
</reference>
<dbReference type="Pfam" id="PF24553">
    <property type="entry name" value="Rv0428c_C"/>
    <property type="match status" value="1"/>
</dbReference>
<dbReference type="Gene3D" id="3.40.630.30">
    <property type="match status" value="1"/>
</dbReference>
<dbReference type="InterPro" id="IPR056935">
    <property type="entry name" value="Rv0428c-like_C"/>
</dbReference>
<evidence type="ECO:0000256" key="1">
    <source>
        <dbReference type="ARBA" id="ARBA00022679"/>
    </source>
</evidence>
<evidence type="ECO:0000313" key="4">
    <source>
        <dbReference type="EMBL" id="TCP56240.1"/>
    </source>
</evidence>
<sequence length="246" mass="26374">MDENLQLEHECADAWPALVERPLGEWRMRAADGFTGRANSTLAAGDPGMPVEDALDEVIAFAVDHGITPATQVVRGTETEQAIEKAEWVVNVDHPAGAEVAVLTSGIETFAEPEAAEGVSVDPMPSAQWWQLAAGAPEPSRAQRQVLGTGRNLGFGSAWRDGQVVAAVRGAVVGDLLHIASLSVLPEYRRDGIATNLLGSLGQWATERGATRCAAQVAVHNTPALELWQTLGCAEHHRYRYWKPGN</sequence>
<gene>
    <name evidence="4" type="ORF">EV191_101180</name>
</gene>
<keyword evidence="2" id="KW-0012">Acyltransferase</keyword>
<keyword evidence="1 4" id="KW-0808">Transferase</keyword>
<dbReference type="GO" id="GO:0016747">
    <property type="term" value="F:acyltransferase activity, transferring groups other than amino-acyl groups"/>
    <property type="evidence" value="ECO:0007669"/>
    <property type="project" value="InterPro"/>
</dbReference>
<keyword evidence="5" id="KW-1185">Reference proteome</keyword>
<dbReference type="SUPFAM" id="SSF55729">
    <property type="entry name" value="Acyl-CoA N-acyltransferases (Nat)"/>
    <property type="match status" value="1"/>
</dbReference>
<dbReference type="Proteomes" id="UP000294911">
    <property type="component" value="Unassembled WGS sequence"/>
</dbReference>
<dbReference type="OrthoDB" id="9775595at2"/>
<dbReference type="PROSITE" id="PS51186">
    <property type="entry name" value="GNAT"/>
    <property type="match status" value="1"/>
</dbReference>
<dbReference type="PANTHER" id="PTHR43877">
    <property type="entry name" value="AMINOALKYLPHOSPHONATE N-ACETYLTRANSFERASE-RELATED-RELATED"/>
    <property type="match status" value="1"/>
</dbReference>